<accession>A0A2S2QE32</accession>
<dbReference type="InterPro" id="IPR021109">
    <property type="entry name" value="Peptidase_aspartic_dom_sf"/>
</dbReference>
<dbReference type="InterPro" id="IPR005312">
    <property type="entry name" value="DUF1759"/>
</dbReference>
<dbReference type="GO" id="GO:0003676">
    <property type="term" value="F:nucleic acid binding"/>
    <property type="evidence" value="ECO:0007669"/>
    <property type="project" value="InterPro"/>
</dbReference>
<dbReference type="GO" id="GO:0015074">
    <property type="term" value="P:DNA integration"/>
    <property type="evidence" value="ECO:0007669"/>
    <property type="project" value="InterPro"/>
</dbReference>
<protein>
    <recommendedName>
        <fullName evidence="1">Integrase catalytic domain-containing protein</fullName>
    </recommendedName>
</protein>
<dbReference type="InterPro" id="IPR012337">
    <property type="entry name" value="RNaseH-like_sf"/>
</dbReference>
<reference evidence="2" key="1">
    <citation type="submission" date="2018-04" db="EMBL/GenBank/DDBJ databases">
        <title>Transcriptome assembly of Sipha flava.</title>
        <authorList>
            <person name="Scully E.D."/>
            <person name="Geib S.M."/>
            <person name="Palmer N.A."/>
            <person name="Koch K."/>
            <person name="Bradshaw J."/>
            <person name="Heng-Moss T."/>
            <person name="Sarath G."/>
        </authorList>
    </citation>
    <scope>NUCLEOTIDE SEQUENCE</scope>
</reference>
<evidence type="ECO:0000313" key="2">
    <source>
        <dbReference type="EMBL" id="MBY76005.1"/>
    </source>
</evidence>
<dbReference type="InterPro" id="IPR008042">
    <property type="entry name" value="Retrotrans_Pao"/>
</dbReference>
<name>A0A2S2QE32_9HEMI</name>
<proteinExistence type="predicted"/>
<evidence type="ECO:0000259" key="1">
    <source>
        <dbReference type="PROSITE" id="PS50994"/>
    </source>
</evidence>
<dbReference type="Pfam" id="PF05380">
    <property type="entry name" value="Peptidase_A17"/>
    <property type="match status" value="1"/>
</dbReference>
<dbReference type="OrthoDB" id="6625636at2759"/>
<dbReference type="GO" id="GO:0071897">
    <property type="term" value="P:DNA biosynthetic process"/>
    <property type="evidence" value="ECO:0007669"/>
    <property type="project" value="UniProtKB-ARBA"/>
</dbReference>
<gene>
    <name evidence="2" type="ORF">g.147981</name>
</gene>
<organism evidence="2">
    <name type="scientific">Sipha flava</name>
    <name type="common">yellow sugarcane aphid</name>
    <dbReference type="NCBI Taxonomy" id="143950"/>
    <lineage>
        <taxon>Eukaryota</taxon>
        <taxon>Metazoa</taxon>
        <taxon>Ecdysozoa</taxon>
        <taxon>Arthropoda</taxon>
        <taxon>Hexapoda</taxon>
        <taxon>Insecta</taxon>
        <taxon>Pterygota</taxon>
        <taxon>Neoptera</taxon>
        <taxon>Paraneoptera</taxon>
        <taxon>Hemiptera</taxon>
        <taxon>Sternorrhyncha</taxon>
        <taxon>Aphidomorpha</taxon>
        <taxon>Aphidoidea</taxon>
        <taxon>Aphididae</taxon>
        <taxon>Sipha</taxon>
    </lineage>
</organism>
<dbReference type="EMBL" id="GGMS01006802">
    <property type="protein sequence ID" value="MBY76005.1"/>
    <property type="molecule type" value="Transcribed_RNA"/>
</dbReference>
<dbReference type="GO" id="GO:0042575">
    <property type="term" value="C:DNA polymerase complex"/>
    <property type="evidence" value="ECO:0007669"/>
    <property type="project" value="UniProtKB-ARBA"/>
</dbReference>
<sequence length="1663" mass="188029">MQYRSKYESCQDDIENHTAVTVEMLDHRTGVDDFFCSLKAEILDIIERYSKVPFNTSSTPSQPIIRDSMKLPFIPAPTFDGDLQKWVSFLDAFNAMFHYNQGLSDVQCLHYLKSCLVGPAAEVIRTIPTTDVNYSTAYNALIERYENRSLIIQSHIRSLFQTPQVHKPAANELRQLHHHVVSQVNALKALDQPVEQWDAWLVTLLCCRLDPTTVGEWQLLQSTKNLPKFSDLERFLSNRVSAYEVGEAGNQSTQYKHLSIGTRPVQKRVLFTKQTDSPPFKDRKCLVCSQQHRVSSCDVFNKMSLPERQDIVFKNKLCYNCLFPGHQVRQCRGDNCNKCGKRHNTKLHNDAPLNYHNPVDKPSSSSQEQSIVAYVEQDNKSNVTKQIILATALVNLENAVGQRVQCRAILDSGSQVCLITRECTSRLKLNVVNSSISIAGIGSITTKTGTMISTTMCSRINGFKAFINFHVINSITNRLPSHCINIEPLNIPHTISDCLADPHFNEPASVDILLGAEVFFELFTGEKMKVSPLVTLHNTNLGWIFAGSIPINTMLSPPNSLFSSNCNQSAIALFTQTYSNKFSSEIKAEDHFKCNVSRDNLGRFVVKLPFLQDPSVLGDSRFMAQQRFYNLERKLSKNPTLAADYKTFMNEYLELGHMELAHKTDGPTYYLPHHSVFKSNSLTTKMRVVFDGSAATKSGHSLNDILLCGPTVQPELISIILRFRMHKVALTADIAKMYRQIRVSPEDCDMQRICYRESPADPLKDYRLLTVTYGTRAASFLATRCLLELSYSVTNHATQRAIQQDFYVDDLLSGGQDEAECYELFQNLSNELNKANLPLRKWCSNSKLIMSKMSIPESDPTYLLSINEEDTVSTLGLTWQPSNDCFKFVFKDLSRPLHMTKRALLSNINSVYDPVGFLTPALIRGKIFMQHLWSSKLNWDTPLSPDLQTKWTNFYQSLQSLEQLSIPRRVPFDNVTSVQLHGFCDASQNAFGACVYFRSLITSQCHLYCSKSRVAPLKPATIPRLELCGALLLAELITMVTRELERIKIYCDPANLILWSDSSIVISWINTDKPLKSYVSNRVAQILELSQPSQWRHVPTTSNPADVISRGCSAESLLSNELWWNGPKWLPHSEDLWPSNNATLTDLPEVKIIRPVLLAIQPVEYQFEEKYSSWSRMNRIAAYILRFCHNARTKIIPDRRLNSLSVIELTNAAMVLIRKAQSTSFASEIVELKAGRPVGRRSALRALNPFIDEDCLLRVGGRLINADIAYTSKCPIVLPAKCTVTRLIFEYEHKRLIHIGPRGLLANIHLRYWPIRGRIIANQTVRRCIVCFRSSPSLIAPFMAPLPRERVNIERPFAKTGVDFCGPILIRSGIRKVVSIKCYIAVFVCFVTRAVHLELVSGLTTEAFLASLMRFLSRRGYCSHMYSDNGTNFVGANKVLHSYFQRVEGQRTIEESLSDLKIQWHFIPPSAPHFGGLWEAAVKSAKKHLLKINTMGLLTFEEMNTLLCRIEAVLNSRPISPMSDDPSDLNALTPGHFLVGGSLTLPAEPDSTGIPLNRVKRWGLVNVQAQIFWKRWSAEYLPQLHKRGCWLSKKDNVKIGSLAILKEDNIPSMKWKMVRIIKVHPGADGVVRVVTVVNSVGREFQRPTSKIAVLPSIEEEDTD</sequence>
<dbReference type="Gene3D" id="2.40.70.10">
    <property type="entry name" value="Acid Proteases"/>
    <property type="match status" value="1"/>
</dbReference>
<dbReference type="Pfam" id="PF03564">
    <property type="entry name" value="DUF1759"/>
    <property type="match status" value="1"/>
</dbReference>
<dbReference type="InterPro" id="IPR036397">
    <property type="entry name" value="RNaseH_sf"/>
</dbReference>
<dbReference type="SUPFAM" id="SSF56672">
    <property type="entry name" value="DNA/RNA polymerases"/>
    <property type="match status" value="1"/>
</dbReference>
<dbReference type="PROSITE" id="PS50994">
    <property type="entry name" value="INTEGRASE"/>
    <property type="match status" value="1"/>
</dbReference>
<dbReference type="PANTHER" id="PTHR47331">
    <property type="entry name" value="PHD-TYPE DOMAIN-CONTAINING PROTEIN"/>
    <property type="match status" value="1"/>
</dbReference>
<dbReference type="InterPro" id="IPR040676">
    <property type="entry name" value="DUF5641"/>
</dbReference>
<dbReference type="Gene3D" id="3.30.420.10">
    <property type="entry name" value="Ribonuclease H-like superfamily/Ribonuclease H"/>
    <property type="match status" value="1"/>
</dbReference>
<dbReference type="InterPro" id="IPR001584">
    <property type="entry name" value="Integrase_cat-core"/>
</dbReference>
<dbReference type="SUPFAM" id="SSF53098">
    <property type="entry name" value="Ribonuclease H-like"/>
    <property type="match status" value="1"/>
</dbReference>
<dbReference type="PANTHER" id="PTHR47331:SF1">
    <property type="entry name" value="GAG-LIKE PROTEIN"/>
    <property type="match status" value="1"/>
</dbReference>
<feature type="domain" description="Integrase catalytic" evidence="1">
    <location>
        <begin position="1352"/>
        <end position="1542"/>
    </location>
</feature>
<dbReference type="Pfam" id="PF18701">
    <property type="entry name" value="DUF5641"/>
    <property type="match status" value="1"/>
</dbReference>
<dbReference type="InterPro" id="IPR043502">
    <property type="entry name" value="DNA/RNA_pol_sf"/>
</dbReference>